<sequence>MKRSLTAGIAAVLMTGGLFAAGNAAAAQPAFTDGPMLGSSDVGCTAQGCTSPLVKFLLVDLLGNLDSLSAGVPPQSR</sequence>
<dbReference type="RefSeq" id="WP_128145614.1">
    <property type="nucleotide sequence ID" value="NZ_JAJFOE010000002.1"/>
</dbReference>
<reference evidence="2 3" key="1">
    <citation type="submission" date="2018-06" db="EMBL/GenBank/DDBJ databases">
        <authorList>
            <consortium name="Pathogen Informatics"/>
            <person name="Doyle S."/>
        </authorList>
    </citation>
    <scope>NUCLEOTIDE SEQUENCE [LARGE SCALE GENOMIC DNA]</scope>
    <source>
        <strain evidence="2 3">NCTC13184</strain>
    </source>
</reference>
<accession>A0A378X4K8</accession>
<keyword evidence="1" id="KW-0732">Signal</keyword>
<gene>
    <name evidence="2" type="ORF">NCTC13184_07070</name>
</gene>
<protein>
    <recommendedName>
        <fullName evidence="4">Secreted protein</fullName>
    </recommendedName>
</protein>
<name>A0A378X4K8_9NOCA</name>
<evidence type="ECO:0008006" key="4">
    <source>
        <dbReference type="Google" id="ProtNLM"/>
    </source>
</evidence>
<dbReference type="Proteomes" id="UP000255082">
    <property type="component" value="Unassembled WGS sequence"/>
</dbReference>
<dbReference type="EMBL" id="UGRU01000001">
    <property type="protein sequence ID" value="SUA48516.1"/>
    <property type="molecule type" value="Genomic_DNA"/>
</dbReference>
<feature type="chain" id="PRO_5038390532" description="Secreted protein" evidence="1">
    <location>
        <begin position="21"/>
        <end position="77"/>
    </location>
</feature>
<evidence type="ECO:0000256" key="1">
    <source>
        <dbReference type="SAM" id="SignalP"/>
    </source>
</evidence>
<evidence type="ECO:0000313" key="2">
    <source>
        <dbReference type="EMBL" id="SUA48516.1"/>
    </source>
</evidence>
<dbReference type="AlphaFoldDB" id="A0A378X4K8"/>
<feature type="signal peptide" evidence="1">
    <location>
        <begin position="1"/>
        <end position="20"/>
    </location>
</feature>
<organism evidence="2 3">
    <name type="scientific">Nocardia africana</name>
    <dbReference type="NCBI Taxonomy" id="134964"/>
    <lineage>
        <taxon>Bacteria</taxon>
        <taxon>Bacillati</taxon>
        <taxon>Actinomycetota</taxon>
        <taxon>Actinomycetes</taxon>
        <taxon>Mycobacteriales</taxon>
        <taxon>Nocardiaceae</taxon>
        <taxon>Nocardia</taxon>
    </lineage>
</organism>
<evidence type="ECO:0000313" key="3">
    <source>
        <dbReference type="Proteomes" id="UP000255082"/>
    </source>
</evidence>
<proteinExistence type="predicted"/>